<feature type="compositionally biased region" description="Polar residues" evidence="1">
    <location>
        <begin position="19"/>
        <end position="32"/>
    </location>
</feature>
<comment type="caution">
    <text evidence="3">The sequence shown here is derived from an EMBL/GenBank/DDBJ whole genome shotgun (WGS) entry which is preliminary data.</text>
</comment>
<dbReference type="InterPro" id="IPR000626">
    <property type="entry name" value="Ubiquitin-like_dom"/>
</dbReference>
<feature type="domain" description="Ubiquitin-like" evidence="2">
    <location>
        <begin position="517"/>
        <end position="592"/>
    </location>
</feature>
<evidence type="ECO:0000259" key="2">
    <source>
        <dbReference type="PROSITE" id="PS50053"/>
    </source>
</evidence>
<feature type="compositionally biased region" description="Low complexity" evidence="1">
    <location>
        <begin position="370"/>
        <end position="388"/>
    </location>
</feature>
<feature type="compositionally biased region" description="Low complexity" evidence="1">
    <location>
        <begin position="344"/>
        <end position="353"/>
    </location>
</feature>
<dbReference type="Proteomes" id="UP001176521">
    <property type="component" value="Unassembled WGS sequence"/>
</dbReference>
<feature type="region of interest" description="Disordered" evidence="1">
    <location>
        <begin position="331"/>
        <end position="477"/>
    </location>
</feature>
<keyword evidence="4" id="KW-1185">Reference proteome</keyword>
<dbReference type="Pfam" id="PF11976">
    <property type="entry name" value="Rad60-SLD"/>
    <property type="match status" value="1"/>
</dbReference>
<dbReference type="InterPro" id="IPR029071">
    <property type="entry name" value="Ubiquitin-like_domsf"/>
</dbReference>
<dbReference type="EMBL" id="JAPDMQ010000223">
    <property type="protein sequence ID" value="KAK0530128.1"/>
    <property type="molecule type" value="Genomic_DNA"/>
</dbReference>
<proteinExistence type="predicted"/>
<evidence type="ECO:0000313" key="3">
    <source>
        <dbReference type="EMBL" id="KAK0530128.1"/>
    </source>
</evidence>
<dbReference type="SUPFAM" id="SSF54236">
    <property type="entry name" value="Ubiquitin-like"/>
    <property type="match status" value="1"/>
</dbReference>
<organism evidence="3 4">
    <name type="scientific">Tilletia horrida</name>
    <dbReference type="NCBI Taxonomy" id="155126"/>
    <lineage>
        <taxon>Eukaryota</taxon>
        <taxon>Fungi</taxon>
        <taxon>Dikarya</taxon>
        <taxon>Basidiomycota</taxon>
        <taxon>Ustilaginomycotina</taxon>
        <taxon>Exobasidiomycetes</taxon>
        <taxon>Tilletiales</taxon>
        <taxon>Tilletiaceae</taxon>
        <taxon>Tilletia</taxon>
    </lineage>
</organism>
<name>A0AAN6GF46_9BASI</name>
<feature type="compositionally biased region" description="Basic residues" evidence="1">
    <location>
        <begin position="8"/>
        <end position="18"/>
    </location>
</feature>
<sequence>MSAALPSKRPRPRPRAFHKSTSASGSIQSACPGNQDVGLDASQVAPPNPAILDPNLGVKREGSPGFEAIRAPPAAARASSASLFSDRIPPAPPAQARPAGQDDDDDFFIRSRRRTSSQEPSGTQVGGAKGKGRAFSGLDHLPEATDILNGNPIGAVLDDDDDLSDDASSSDSHGSAAEDSPPKRRRLKNPGEDHKRDKGAAGTQMPEWTKSRGRKMKQPNPTSEPAPIPITIDDSDEEVDVKKKGKAAKAEKELDSKTRARMSLTPPPDARMYNKSEWSTYIAQAVHGTDSPQVVEDDDDPIFAQLRAQDEGFEIAGISLNPNLAKLLGGTSAARARQQEQQRRVAAATAAAAAKRKGKERVVDDAGEKGSAQNGRSSASRSAGAANGEPISVDDDSDGEAGPPPSKASRADPSDGGESDDSVQLLPRAPPSDRNRNSLNAGASPPRRYRMSSGDARVTTGSAANGDGDDEDIRAAAPSSSQIESVHELLADPPGAGDILPDVSVDLRPQTPVVQRIPISVQGKGGLKLKLKLQHTTKISTMLEAVTDRARKKNLLPAGSTVKLIFDGEVLNPNATIEDLEMESDDQVEAVW</sequence>
<feature type="compositionally biased region" description="Low complexity" evidence="1">
    <location>
        <begin position="70"/>
        <end position="88"/>
    </location>
</feature>
<accession>A0AAN6GF46</accession>
<feature type="compositionally biased region" description="Basic and acidic residues" evidence="1">
    <location>
        <begin position="248"/>
        <end position="258"/>
    </location>
</feature>
<feature type="region of interest" description="Disordered" evidence="1">
    <location>
        <begin position="1"/>
        <end position="272"/>
    </location>
</feature>
<evidence type="ECO:0000313" key="4">
    <source>
        <dbReference type="Proteomes" id="UP001176521"/>
    </source>
</evidence>
<reference evidence="3" key="1">
    <citation type="journal article" date="2023" name="PhytoFront">
        <title>Draft Genome Resources of Seven Strains of Tilletia horrida, Causal Agent of Kernel Smut of Rice.</title>
        <authorList>
            <person name="Khanal S."/>
            <person name="Antony Babu S."/>
            <person name="Zhou X.G."/>
        </authorList>
    </citation>
    <scope>NUCLEOTIDE SEQUENCE</scope>
    <source>
        <strain evidence="3">TX3</strain>
    </source>
</reference>
<dbReference type="AlphaFoldDB" id="A0AAN6GF46"/>
<dbReference type="InterPro" id="IPR022617">
    <property type="entry name" value="Rad60/SUMO-like_dom"/>
</dbReference>
<dbReference type="Gene3D" id="3.10.20.90">
    <property type="entry name" value="Phosphatidylinositol 3-kinase Catalytic Subunit, Chain A, domain 1"/>
    <property type="match status" value="1"/>
</dbReference>
<gene>
    <name evidence="3" type="ORF">OC842_004024</name>
</gene>
<dbReference type="PROSITE" id="PS50053">
    <property type="entry name" value="UBIQUITIN_2"/>
    <property type="match status" value="1"/>
</dbReference>
<feature type="compositionally biased region" description="Basic and acidic residues" evidence="1">
    <location>
        <begin position="189"/>
        <end position="199"/>
    </location>
</feature>
<protein>
    <recommendedName>
        <fullName evidence="2">Ubiquitin-like domain-containing protein</fullName>
    </recommendedName>
</protein>
<evidence type="ECO:0000256" key="1">
    <source>
        <dbReference type="SAM" id="MobiDB-lite"/>
    </source>
</evidence>
<feature type="compositionally biased region" description="Low complexity" evidence="1">
    <location>
        <begin position="166"/>
        <end position="179"/>
    </location>
</feature>